<evidence type="ECO:0000256" key="1">
    <source>
        <dbReference type="ARBA" id="ARBA00004173"/>
    </source>
</evidence>
<proteinExistence type="inferred from homology"/>
<dbReference type="GO" id="GO:0005840">
    <property type="term" value="C:ribosome"/>
    <property type="evidence" value="ECO:0007669"/>
    <property type="project" value="UniProtKB-KW"/>
</dbReference>
<evidence type="ECO:0000256" key="6">
    <source>
        <dbReference type="ARBA" id="ARBA00035157"/>
    </source>
</evidence>
<dbReference type="InterPro" id="IPR007980">
    <property type="entry name" value="Ribosomal_uS3m_fun"/>
</dbReference>
<comment type="similarity">
    <text evidence="2">Belongs to the universal ribosomal protein uS3 family.</text>
</comment>
<reference evidence="7" key="1">
    <citation type="submission" date="2020-12" db="EMBL/GenBank/DDBJ databases">
        <title>Metabolic potential, ecology and presence of endohyphal bacteria is reflected in genomic diversity of Mucoromycotina.</title>
        <authorList>
            <person name="Muszewska A."/>
            <person name="Okrasinska A."/>
            <person name="Steczkiewicz K."/>
            <person name="Drgas O."/>
            <person name="Orlowska M."/>
            <person name="Perlinska-Lenart U."/>
            <person name="Aleksandrzak-Piekarczyk T."/>
            <person name="Szatraj K."/>
            <person name="Zielenkiewicz U."/>
            <person name="Pilsyk S."/>
            <person name="Malc E."/>
            <person name="Mieczkowski P."/>
            <person name="Kruszewska J.S."/>
            <person name="Biernat P."/>
            <person name="Pawlowska J."/>
        </authorList>
    </citation>
    <scope>NUCLEOTIDE SEQUENCE</scope>
    <source>
        <strain evidence="7">WA0000067209</strain>
    </source>
</reference>
<dbReference type="GO" id="GO:0003735">
    <property type="term" value="F:structural constituent of ribosome"/>
    <property type="evidence" value="ECO:0007669"/>
    <property type="project" value="InterPro"/>
</dbReference>
<dbReference type="EMBL" id="JAEPQZ010000009">
    <property type="protein sequence ID" value="KAG2177022.1"/>
    <property type="molecule type" value="Genomic_DNA"/>
</dbReference>
<dbReference type="InterPro" id="IPR036419">
    <property type="entry name" value="Ribosomal_S3_C_sf"/>
</dbReference>
<sequence length="259" mass="29256">MSKSVKALGLKQKQDWETNVYCFSRNNRNNLTWEKDQAARTTLKHYFQKHLTSTPHFKHSTARVTVQMYYYADPNLVTLSEFEIKPLEQMLQKIYPNKFVDVRFVRLHYPYLNAEILAKYLTINAQRSSWSVLTRKFMKGVPIVKPPLPHHMPPAVQWNNLVPHAANGQLTSAIQGVKYQVSGRLGRRRGAGRGSVLRKSLGTFKFTTAKSLIDVGRHSFANRNGSITVKVWISSALFGAGALLNKAGQKAAAASTKKL</sequence>
<accession>A0A8H7UCZ2</accession>
<dbReference type="AlphaFoldDB" id="A0A8H7UCZ2"/>
<dbReference type="OrthoDB" id="3260152at2759"/>
<dbReference type="GO" id="GO:1990904">
    <property type="term" value="C:ribonucleoprotein complex"/>
    <property type="evidence" value="ECO:0007669"/>
    <property type="project" value="UniProtKB-KW"/>
</dbReference>
<keyword evidence="4" id="KW-0496">Mitochondrion</keyword>
<dbReference type="Pfam" id="PF05316">
    <property type="entry name" value="VAR1"/>
    <property type="match status" value="1"/>
</dbReference>
<name>A0A8H7UCZ2_MORIS</name>
<keyword evidence="5" id="KW-0687">Ribonucleoprotein</keyword>
<comment type="subcellular location">
    <subcellularLocation>
        <location evidence="1">Mitochondrion</location>
    </subcellularLocation>
</comment>
<evidence type="ECO:0000313" key="7">
    <source>
        <dbReference type="EMBL" id="KAG2177022.1"/>
    </source>
</evidence>
<keyword evidence="3" id="KW-0689">Ribosomal protein</keyword>
<evidence type="ECO:0000256" key="5">
    <source>
        <dbReference type="ARBA" id="ARBA00023274"/>
    </source>
</evidence>
<gene>
    <name evidence="7" type="ORF">INT43_007676</name>
</gene>
<organism evidence="7 8">
    <name type="scientific">Mortierella isabellina</name>
    <name type="common">Filamentous fungus</name>
    <name type="synonym">Umbelopsis isabellina</name>
    <dbReference type="NCBI Taxonomy" id="91625"/>
    <lineage>
        <taxon>Eukaryota</taxon>
        <taxon>Fungi</taxon>
        <taxon>Fungi incertae sedis</taxon>
        <taxon>Mucoromycota</taxon>
        <taxon>Mucoromycotina</taxon>
        <taxon>Umbelopsidomycetes</taxon>
        <taxon>Umbelopsidales</taxon>
        <taxon>Umbelopsidaceae</taxon>
        <taxon>Umbelopsis</taxon>
    </lineage>
</organism>
<dbReference type="Gene3D" id="3.30.1140.32">
    <property type="entry name" value="Ribosomal protein S3, C-terminal domain"/>
    <property type="match status" value="1"/>
</dbReference>
<evidence type="ECO:0000256" key="3">
    <source>
        <dbReference type="ARBA" id="ARBA00022980"/>
    </source>
</evidence>
<evidence type="ECO:0000256" key="4">
    <source>
        <dbReference type="ARBA" id="ARBA00023128"/>
    </source>
</evidence>
<dbReference type="GO" id="GO:0005739">
    <property type="term" value="C:mitochondrion"/>
    <property type="evidence" value="ECO:0007669"/>
    <property type="project" value="UniProtKB-SubCell"/>
</dbReference>
<dbReference type="GO" id="GO:0006412">
    <property type="term" value="P:translation"/>
    <property type="evidence" value="ECO:0007669"/>
    <property type="project" value="InterPro"/>
</dbReference>
<keyword evidence="8" id="KW-1185">Reference proteome</keyword>
<dbReference type="Proteomes" id="UP000654370">
    <property type="component" value="Unassembled WGS sequence"/>
</dbReference>
<comment type="caution">
    <text evidence="7">The sequence shown here is derived from an EMBL/GenBank/DDBJ whole genome shotgun (WGS) entry which is preliminary data.</text>
</comment>
<evidence type="ECO:0000256" key="2">
    <source>
        <dbReference type="ARBA" id="ARBA00010761"/>
    </source>
</evidence>
<dbReference type="SUPFAM" id="SSF54821">
    <property type="entry name" value="Ribosomal protein S3 C-terminal domain"/>
    <property type="match status" value="1"/>
</dbReference>
<evidence type="ECO:0000313" key="8">
    <source>
        <dbReference type="Proteomes" id="UP000654370"/>
    </source>
</evidence>
<protein>
    <recommendedName>
        <fullName evidence="6">Small ribosomal subunit protein uS3m</fullName>
    </recommendedName>
</protein>